<organism evidence="1 2">
    <name type="scientific">Sedimentibacter saalensis</name>
    <dbReference type="NCBI Taxonomy" id="130788"/>
    <lineage>
        <taxon>Bacteria</taxon>
        <taxon>Bacillati</taxon>
        <taxon>Bacillota</taxon>
        <taxon>Tissierellia</taxon>
        <taxon>Sedimentibacter</taxon>
    </lineage>
</organism>
<dbReference type="Proteomes" id="UP000315343">
    <property type="component" value="Unassembled WGS sequence"/>
</dbReference>
<evidence type="ECO:0000313" key="1">
    <source>
        <dbReference type="EMBL" id="TWH83800.1"/>
    </source>
</evidence>
<reference evidence="1 2" key="1">
    <citation type="submission" date="2019-07" db="EMBL/GenBank/DDBJ databases">
        <title>Genomic Encyclopedia of Type Strains, Phase I: the one thousand microbial genomes (KMG-I) project.</title>
        <authorList>
            <person name="Kyrpides N."/>
        </authorList>
    </citation>
    <scope>NUCLEOTIDE SEQUENCE [LARGE SCALE GENOMIC DNA]</scope>
    <source>
        <strain evidence="1 2">DSM 13558</strain>
    </source>
</reference>
<name>A0A562JKW0_9FIRM</name>
<dbReference type="AlphaFoldDB" id="A0A562JKW0"/>
<dbReference type="OrthoDB" id="3076756at2"/>
<accession>A0A562JKW0</accession>
<dbReference type="EMBL" id="VLKH01000001">
    <property type="protein sequence ID" value="TWH83800.1"/>
    <property type="molecule type" value="Genomic_DNA"/>
</dbReference>
<proteinExistence type="predicted"/>
<protein>
    <submittedName>
        <fullName evidence="1">Uncharacterized protein</fullName>
    </submittedName>
</protein>
<dbReference type="RefSeq" id="WP_145079275.1">
    <property type="nucleotide sequence ID" value="NZ_VLKH01000001.1"/>
</dbReference>
<gene>
    <name evidence="1" type="ORF">LY60_00412</name>
</gene>
<evidence type="ECO:0000313" key="2">
    <source>
        <dbReference type="Proteomes" id="UP000315343"/>
    </source>
</evidence>
<keyword evidence="2" id="KW-1185">Reference proteome</keyword>
<comment type="caution">
    <text evidence="1">The sequence shown here is derived from an EMBL/GenBank/DDBJ whole genome shotgun (WGS) entry which is preliminary data.</text>
</comment>
<sequence>MKKFVSSILIFAFVLTFPIMTYASVDTNKVERTIVLPLSISEEDSKVLSDPVIKKGNENFFKLSINDKTKYNGSSNITLNVRDIKIVENAAIMTGTGQFKLGNEKYEFTFDNASLNVIKTSNGRTVYDGSVEINIDKEFSEDTQSILDITILDDFAKGTISLTMGELDGNSGLAMLFWGDLFPEQQEVFNLNNKNQVYNEEINPVNEINEIGIMSANGYDHVGNAMNKSIGGTSYTKEMVVMSVSKADFRDRQSDLGNEMIRIFSRSYNVSSAMTGVLLAQPTSFEAIFLSKTLDFLDIYQTTPRSGNNSMNISFPILEYLFPELGPVLAYVNLALSSLSSSSSTLSDALGDGHYNKAVVKSNITTGYDYMDLPSSTLYSSAHTNTNRGASVEIDYNQRPDAGDSAVVEARARITYRLYLNTDRTSSATTGYASYPHVVYGY</sequence>